<comment type="cofactor">
    <cofactor evidence="1 5">
        <name>FAD</name>
        <dbReference type="ChEBI" id="CHEBI:57692"/>
    </cofactor>
</comment>
<dbReference type="Proteomes" id="UP000240739">
    <property type="component" value="Unassembled WGS sequence"/>
</dbReference>
<evidence type="ECO:0000256" key="3">
    <source>
        <dbReference type="ARBA" id="ARBA00022630"/>
    </source>
</evidence>
<comment type="caution">
    <text evidence="7">The sequence shown here is derived from an EMBL/GenBank/DDBJ whole genome shotgun (WGS) entry which is preliminary data.</text>
</comment>
<dbReference type="Gene3D" id="3.50.50.60">
    <property type="entry name" value="FAD/NAD(P)-binding domain"/>
    <property type="match status" value="1"/>
</dbReference>
<dbReference type="PANTHER" id="PTHR11552:SF147">
    <property type="entry name" value="CHOLINE DEHYDROGENASE, MITOCHONDRIAL"/>
    <property type="match status" value="1"/>
</dbReference>
<evidence type="ECO:0000256" key="5">
    <source>
        <dbReference type="PIRSR" id="PIRSR000137-2"/>
    </source>
</evidence>
<evidence type="ECO:0000256" key="2">
    <source>
        <dbReference type="ARBA" id="ARBA00010790"/>
    </source>
</evidence>
<dbReference type="Pfam" id="PF00732">
    <property type="entry name" value="GMC_oxred_N"/>
    <property type="match status" value="1"/>
</dbReference>
<dbReference type="InterPro" id="IPR036188">
    <property type="entry name" value="FAD/NAD-bd_sf"/>
</dbReference>
<dbReference type="PANTHER" id="PTHR11552">
    <property type="entry name" value="GLUCOSE-METHANOL-CHOLINE GMC OXIDOREDUCTASE"/>
    <property type="match status" value="1"/>
</dbReference>
<proteinExistence type="inferred from homology"/>
<comment type="similarity">
    <text evidence="2">Belongs to the GMC oxidoreductase family.</text>
</comment>
<evidence type="ECO:0000313" key="8">
    <source>
        <dbReference type="Proteomes" id="UP000240739"/>
    </source>
</evidence>
<evidence type="ECO:0000259" key="6">
    <source>
        <dbReference type="PROSITE" id="PS00624"/>
    </source>
</evidence>
<dbReference type="EMBL" id="PYYB01000001">
    <property type="protein sequence ID" value="PTL59476.1"/>
    <property type="molecule type" value="Genomic_DNA"/>
</dbReference>
<dbReference type="RefSeq" id="WP_107568121.1">
    <property type="nucleotide sequence ID" value="NZ_PYYB01000001.1"/>
</dbReference>
<dbReference type="Gene3D" id="3.30.560.10">
    <property type="entry name" value="Glucose Oxidase, domain 3"/>
    <property type="match status" value="1"/>
</dbReference>
<keyword evidence="8" id="KW-1185">Reference proteome</keyword>
<keyword evidence="4 5" id="KW-0274">FAD</keyword>
<protein>
    <submittedName>
        <fullName evidence="7">Oxidoreductase</fullName>
    </submittedName>
</protein>
<keyword evidence="3" id="KW-0285">Flavoprotein</keyword>
<name>A0A2T4UJQ4_9ACTN</name>
<dbReference type="Pfam" id="PF05199">
    <property type="entry name" value="GMC_oxred_C"/>
    <property type="match status" value="1"/>
</dbReference>
<dbReference type="SUPFAM" id="SSF54373">
    <property type="entry name" value="FAD-linked reductases, C-terminal domain"/>
    <property type="match status" value="1"/>
</dbReference>
<gene>
    <name evidence="7" type="ORF">C7Y72_07345</name>
</gene>
<accession>A0A2T4UJQ4</accession>
<dbReference type="OrthoDB" id="9785276at2"/>
<dbReference type="GO" id="GO:0050660">
    <property type="term" value="F:flavin adenine dinucleotide binding"/>
    <property type="evidence" value="ECO:0007669"/>
    <property type="project" value="InterPro"/>
</dbReference>
<dbReference type="GO" id="GO:0016614">
    <property type="term" value="F:oxidoreductase activity, acting on CH-OH group of donors"/>
    <property type="evidence" value="ECO:0007669"/>
    <property type="project" value="InterPro"/>
</dbReference>
<dbReference type="InterPro" id="IPR012132">
    <property type="entry name" value="GMC_OxRdtase"/>
</dbReference>
<sequence length="536" mass="58137">MEIYDHIVVGAGSAGCAVAARLSEDPARRVLLVEAGGGDRVLASRAPAGFSELIDSARDWGYLTEPEPGLDGRRIPEPRGRLLGGCSAMNAMLWIRGSHLDYDGWDLPGWSWEEVLPTFLRMEDHLLRDDAHGHGGPMRVRRLRDPDPVARAFVESSAAAGIARTEDLSGPDLDGVSLAPTTTSGGRRWSTVRGYLDGARRRPNLTVVTGALVHRVVIEGGRAVGVELERRGTVRRVGARREVILSAGAFNTPHLLQLSGVGDAEHLRDIGVEPLVDNPAVGAHLQEHPFTFCNYELREPWLGLSDAARPQHVLRWLLTGRGKLASNVAEALAHVRTLPDLPAPDMQLVHAPVFFWENGKAEHPRPAFAIAQSYWTPASRGTVRAVSRDPRRLPAVQLNLLTERADLEAMVRGIRLTREIVAQGPLADMVSVEITPGPDVRTGEELERWVRRTCLNTYHPAGTARMGEPGEGVLDARLRVHGVAGLRVADASALPRITRANTNAPAILVGERCADFVREDERAGAAVRAPQLVAGA</sequence>
<dbReference type="PIRSF" id="PIRSF000137">
    <property type="entry name" value="Alcohol_oxidase"/>
    <property type="match status" value="1"/>
</dbReference>
<dbReference type="SUPFAM" id="SSF51905">
    <property type="entry name" value="FAD/NAD(P)-binding domain"/>
    <property type="match status" value="1"/>
</dbReference>
<organism evidence="7 8">
    <name type="scientific">Paraconexibacter algicola</name>
    <dbReference type="NCBI Taxonomy" id="2133960"/>
    <lineage>
        <taxon>Bacteria</taxon>
        <taxon>Bacillati</taxon>
        <taxon>Actinomycetota</taxon>
        <taxon>Thermoleophilia</taxon>
        <taxon>Solirubrobacterales</taxon>
        <taxon>Paraconexibacteraceae</taxon>
        <taxon>Paraconexibacter</taxon>
    </lineage>
</organism>
<evidence type="ECO:0000313" key="7">
    <source>
        <dbReference type="EMBL" id="PTL59476.1"/>
    </source>
</evidence>
<dbReference type="InterPro" id="IPR007867">
    <property type="entry name" value="GMC_OxRtase_C"/>
</dbReference>
<dbReference type="InterPro" id="IPR000172">
    <property type="entry name" value="GMC_OxRdtase_N"/>
</dbReference>
<feature type="binding site" evidence="5">
    <location>
        <position position="213"/>
    </location>
    <ligand>
        <name>FAD</name>
        <dbReference type="ChEBI" id="CHEBI:57692"/>
    </ligand>
</feature>
<reference evidence="7 8" key="1">
    <citation type="submission" date="2018-03" db="EMBL/GenBank/DDBJ databases">
        <title>Aquarubrobacter algicola gen. nov., sp. nov., a novel actinobacterium isolated from shallow eutrophic lake during the end of cyanobacterial harmful algal blooms.</title>
        <authorList>
            <person name="Chun S.J."/>
        </authorList>
    </citation>
    <scope>NUCLEOTIDE SEQUENCE [LARGE SCALE GENOMIC DNA]</scope>
    <source>
        <strain evidence="7 8">Seoho-28</strain>
    </source>
</reference>
<dbReference type="AlphaFoldDB" id="A0A2T4UJQ4"/>
<feature type="domain" description="Glucose-methanol-choline oxidoreductase N-terminal" evidence="6">
    <location>
        <begin position="248"/>
        <end position="262"/>
    </location>
</feature>
<dbReference type="PROSITE" id="PS00624">
    <property type="entry name" value="GMC_OXRED_2"/>
    <property type="match status" value="1"/>
</dbReference>
<evidence type="ECO:0000256" key="4">
    <source>
        <dbReference type="ARBA" id="ARBA00022827"/>
    </source>
</evidence>
<evidence type="ECO:0000256" key="1">
    <source>
        <dbReference type="ARBA" id="ARBA00001974"/>
    </source>
</evidence>